<organism evidence="1 2">
    <name type="scientific">Infirmifilum uzonense</name>
    <dbReference type="NCBI Taxonomy" id="1550241"/>
    <lineage>
        <taxon>Archaea</taxon>
        <taxon>Thermoproteota</taxon>
        <taxon>Thermoprotei</taxon>
        <taxon>Thermofilales</taxon>
        <taxon>Thermofilaceae</taxon>
        <taxon>Infirmifilum</taxon>
    </lineage>
</organism>
<dbReference type="PANTHER" id="PTHR35517">
    <property type="entry name" value="PROTEIN ARGININE N-METHYLTRANSFERASE SFM1"/>
    <property type="match status" value="1"/>
</dbReference>
<sequence>MVYASPIFTVEVVEPFISKWMFIELSHASKIVGRESLWVFNVKKECEREKLFSIASRVESQSFLDKLEELKRDFNIIILDPSGTEELRPTDFSSNTIIVVGGIMGDHPPRGRTRKEISERASGGVLFRNIGSGQYTIDGAIYMARMVSLGRPLNSIPVQVGLTLKKRHFEVYLPYAYPVENGKVVISQEEIHYILHELEEDEARALGEGKHPSICD</sequence>
<evidence type="ECO:0000313" key="1">
    <source>
        <dbReference type="EMBL" id="AKG39454.1"/>
    </source>
</evidence>
<dbReference type="EMBL" id="CP009961">
    <property type="protein sequence ID" value="AKG39454.1"/>
    <property type="molecule type" value="Genomic_DNA"/>
</dbReference>
<proteinExistence type="predicted"/>
<accession>A0A0F7FJI0</accession>
<dbReference type="KEGG" id="thf:MA03_08375"/>
<dbReference type="InterPro" id="IPR007364">
    <property type="entry name" value="SFM1-like"/>
</dbReference>
<gene>
    <name evidence="1" type="ORF">MA03_08375</name>
</gene>
<dbReference type="PANTHER" id="PTHR35517:SF1">
    <property type="entry name" value="PROTEIN ARGININE N-METHYLTRANSFERASE SFM1"/>
    <property type="match status" value="1"/>
</dbReference>
<dbReference type="SUPFAM" id="SSF75217">
    <property type="entry name" value="alpha/beta knot"/>
    <property type="match status" value="1"/>
</dbReference>
<dbReference type="GO" id="GO:0035241">
    <property type="term" value="F:protein-arginine omega-N monomethyltransferase activity"/>
    <property type="evidence" value="ECO:0007669"/>
    <property type="project" value="TreeGrafter"/>
</dbReference>
<evidence type="ECO:0008006" key="3">
    <source>
        <dbReference type="Google" id="ProtNLM"/>
    </source>
</evidence>
<evidence type="ECO:0000313" key="2">
    <source>
        <dbReference type="Proteomes" id="UP000067434"/>
    </source>
</evidence>
<dbReference type="STRING" id="1550241.MA03_08375"/>
<dbReference type="InterPro" id="IPR029028">
    <property type="entry name" value="Alpha/beta_knot_MTases"/>
</dbReference>
<name>A0A0F7FJI0_9CREN</name>
<dbReference type="Pfam" id="PF04252">
    <property type="entry name" value="SFM1-like"/>
    <property type="match status" value="1"/>
</dbReference>
<reference evidence="1 2" key="1">
    <citation type="journal article" date="2015" name="Stand. Genomic Sci.">
        <title>Complete genome sequence of and proposal of Thermofilum uzonense sp. nov. a novel hyperthermophilic crenarchaeon and emended description of the genus Thermofilum.</title>
        <authorList>
            <person name="Toshchakov S.V."/>
            <person name="Korzhenkov A.A."/>
            <person name="Samarov N.I."/>
            <person name="Mazunin I.O."/>
            <person name="Mozhey O.I."/>
            <person name="Shmyr I.S."/>
            <person name="Derbikova K.S."/>
            <person name="Taranov E.A."/>
            <person name="Dominova I.N."/>
            <person name="Bonch-Osmolovskaya E.A."/>
            <person name="Patrushev M.V."/>
            <person name="Podosokorskaya O.A."/>
            <person name="Kublanov I.V."/>
        </authorList>
    </citation>
    <scope>NUCLEOTIDE SEQUENCE [LARGE SCALE GENOMIC DNA]</scope>
    <source>
        <strain evidence="1 2">1807-2</strain>
    </source>
</reference>
<dbReference type="CDD" id="cd18090">
    <property type="entry name" value="Arginine_MT_Sfm1"/>
    <property type="match status" value="1"/>
</dbReference>
<protein>
    <recommendedName>
        <fullName evidence="3">SAM-dependent MTase TRM10-type domain-containing protein</fullName>
    </recommendedName>
</protein>
<dbReference type="HOGENOM" id="CLU_080487_1_0_2"/>
<dbReference type="Proteomes" id="UP000067434">
    <property type="component" value="Chromosome"/>
</dbReference>
<dbReference type="PATRIC" id="fig|1550241.5.peg.1736"/>
<dbReference type="AlphaFoldDB" id="A0A0F7FJI0"/>
<keyword evidence="2" id="KW-1185">Reference proteome</keyword>